<name>A0A1H9MHF1_9PSEU</name>
<proteinExistence type="predicted"/>
<dbReference type="STRING" id="155974.SAMN04487818_102157"/>
<dbReference type="Proteomes" id="UP000199051">
    <property type="component" value="Unassembled WGS sequence"/>
</dbReference>
<dbReference type="AlphaFoldDB" id="A0A1H9MHF1"/>
<evidence type="ECO:0000313" key="2">
    <source>
        <dbReference type="EMBL" id="SER22961.1"/>
    </source>
</evidence>
<dbReference type="Gene3D" id="1.25.40.10">
    <property type="entry name" value="Tetratricopeptide repeat domain"/>
    <property type="match status" value="1"/>
</dbReference>
<dbReference type="InterPro" id="IPR024983">
    <property type="entry name" value="CHAT_dom"/>
</dbReference>
<accession>A0A1H9MHF1</accession>
<dbReference type="InterPro" id="IPR011990">
    <property type="entry name" value="TPR-like_helical_dom_sf"/>
</dbReference>
<organism evidence="2 3">
    <name type="scientific">Actinokineospora terrae</name>
    <dbReference type="NCBI Taxonomy" id="155974"/>
    <lineage>
        <taxon>Bacteria</taxon>
        <taxon>Bacillati</taxon>
        <taxon>Actinomycetota</taxon>
        <taxon>Actinomycetes</taxon>
        <taxon>Pseudonocardiales</taxon>
        <taxon>Pseudonocardiaceae</taxon>
        <taxon>Actinokineospora</taxon>
    </lineage>
</organism>
<dbReference type="EMBL" id="FOGI01000002">
    <property type="protein sequence ID" value="SER22961.1"/>
    <property type="molecule type" value="Genomic_DNA"/>
</dbReference>
<feature type="domain" description="CHAT" evidence="1">
    <location>
        <begin position="758"/>
        <end position="1033"/>
    </location>
</feature>
<keyword evidence="3" id="KW-1185">Reference proteome</keyword>
<sequence>MGVFRRRAEAKDVMTALVEAGSAADLVALYDANPVLATPAALRRLTELIRSARDRGSPGLALAYWWRREFVYQAHHVGVSAAAQELVSRIGWYSRVSRLVLLATESRAVEHLVLVTARASAKDVPFLDDRGRVLPGEARWRTAGTLAWQMSRATDSEIDDYGALVMSTIGLALAPDDEPLVSTLIAVRAGAARRCADRDGAALDWAVLAAEQHLADTMPGVAGGEVLDDLLALLERRARPGDAARAEQVTRSTVSRFVDAGNHFLGEFRRTREMIDADLGLKYYDAALRDGHDPRVLLNIGNGRRERYLLTRDPDDITRAIEAGFAAVEGLSRDDDAWPAALSNLGLAHRERFVHEGRRADIDTAIDWGQAAVDAAPDDEDRPKYLCNLADAYSARLNADPADTGSARTVSDGQVKAHGRRYLTSSPSRLRDLNLAIGHYAEAIALAGPSHPDLVAYVTNHGSAIATRAALLGVDDGAAHLDTSQREGLRLVAPDDPRRAGIAFNLGSRTGDADLLAEAATQDNAPPDVRLNAALWWADTTTDLTARVAAHRIAVDMLARLAWRGRDRDHQQAQIMTRPGVACDAAALEVAAGSAKRAIEVLEQGRALMWGQLLHLRSNLTRLAESAPSIAEGLDRLRGRLDDPTGEVPRPGMRLRLLDAWADLLAQARALPEFEGFLAPAVFDDLDLGVPGPVVVVDVSRFGCSALIVTPGPAVRALPLAVTAVEVTARARRLRVLVSDRRRTALERETERRELLDILEWLWTEIAEPVLEDLGHRGVPEGEPPRIWWCPTGPLTALPLHAAGRHSRTNTQPTDLAQTVAGRVVSSYTPTLAALTGPEPASGDCLLVGVGAPPGRPPLPAVPAELDLLGTRLPSATILSEAAATTDAVRRALVDHSWVHLACHAQQDERDAVASGVELWDRRLTVAELMGTRTAGAFAYLSACETATGAIDLADEALHLAGTLQVVGYRQVVATLWSVRDAVAAEVSDVVYGGLVPGEPRPAAARALHAAVERVRSRHPADPLLWAPFLHTGI</sequence>
<evidence type="ECO:0000259" key="1">
    <source>
        <dbReference type="Pfam" id="PF12770"/>
    </source>
</evidence>
<dbReference type="Pfam" id="PF12770">
    <property type="entry name" value="CHAT"/>
    <property type="match status" value="1"/>
</dbReference>
<reference evidence="3" key="1">
    <citation type="submission" date="2016-10" db="EMBL/GenBank/DDBJ databases">
        <authorList>
            <person name="Varghese N."/>
            <person name="Submissions S."/>
        </authorList>
    </citation>
    <scope>NUCLEOTIDE SEQUENCE [LARGE SCALE GENOMIC DNA]</scope>
    <source>
        <strain evidence="3">DSM 44260</strain>
    </source>
</reference>
<evidence type="ECO:0000313" key="3">
    <source>
        <dbReference type="Proteomes" id="UP000199051"/>
    </source>
</evidence>
<dbReference type="RefSeq" id="WP_092775109.1">
    <property type="nucleotide sequence ID" value="NZ_FOGI01000002.1"/>
</dbReference>
<protein>
    <submittedName>
        <fullName evidence="2">CHAT domain-containing protein</fullName>
    </submittedName>
</protein>
<gene>
    <name evidence="2" type="ORF">SAMN04487818_102157</name>
</gene>